<dbReference type="PROSITE" id="PS51257">
    <property type="entry name" value="PROKAR_LIPOPROTEIN"/>
    <property type="match status" value="1"/>
</dbReference>
<evidence type="ECO:0000313" key="3">
    <source>
        <dbReference type="Proteomes" id="UP001596208"/>
    </source>
</evidence>
<comment type="caution">
    <text evidence="2">The sequence shown here is derived from an EMBL/GenBank/DDBJ whole genome shotgun (WGS) entry which is preliminary data.</text>
</comment>
<feature type="compositionally biased region" description="Low complexity" evidence="1">
    <location>
        <begin position="182"/>
        <end position="208"/>
    </location>
</feature>
<name>A0ABW0B816_9ACTN</name>
<dbReference type="RefSeq" id="WP_031090910.1">
    <property type="nucleotide sequence ID" value="NZ_JBFADZ010000001.1"/>
</dbReference>
<gene>
    <name evidence="2" type="ORF">ACFPRK_22700</name>
</gene>
<feature type="region of interest" description="Disordered" evidence="1">
    <location>
        <begin position="162"/>
        <end position="208"/>
    </location>
</feature>
<dbReference type="Proteomes" id="UP001596208">
    <property type="component" value="Unassembled WGS sequence"/>
</dbReference>
<dbReference type="EMBL" id="JBHSKI010000010">
    <property type="protein sequence ID" value="MFC5173375.1"/>
    <property type="molecule type" value="Genomic_DNA"/>
</dbReference>
<protein>
    <submittedName>
        <fullName evidence="2">Small secreted protein</fullName>
    </submittedName>
</protein>
<sequence length="208" mass="21390">MNKKLAAALSGGAVLVLTLSGCSDDSDNKVNDWAKKFCDQVQPQLQKIANANAAIEQQTDDQSKPADVQKTDSAAFQQISQAYKELGKAVQSAGAPPVDGGETTQKEAVKELNAASVSYADLKTKVDEFDTKDQAKFADSLNGLADELTKISNNGDQALNKLQSGEVGSAMAKQKGCQKPTASAPPASGPSAPASKSASPSASASGKS</sequence>
<feature type="region of interest" description="Disordered" evidence="1">
    <location>
        <begin position="49"/>
        <end position="72"/>
    </location>
</feature>
<proteinExistence type="predicted"/>
<reference evidence="3" key="1">
    <citation type="journal article" date="2019" name="Int. J. Syst. Evol. Microbiol.">
        <title>The Global Catalogue of Microorganisms (GCM) 10K type strain sequencing project: providing services to taxonomists for standard genome sequencing and annotation.</title>
        <authorList>
            <consortium name="The Broad Institute Genomics Platform"/>
            <consortium name="The Broad Institute Genome Sequencing Center for Infectious Disease"/>
            <person name="Wu L."/>
            <person name="Ma J."/>
        </authorList>
    </citation>
    <scope>NUCLEOTIDE SEQUENCE [LARGE SCALE GENOMIC DNA]</scope>
    <source>
        <strain evidence="3">CGMCC 4.1721</strain>
    </source>
</reference>
<accession>A0ABW0B816</accession>
<keyword evidence="3" id="KW-1185">Reference proteome</keyword>
<organism evidence="2 3">
    <name type="scientific">Streptomyces mutomycini</name>
    <dbReference type="NCBI Taxonomy" id="284036"/>
    <lineage>
        <taxon>Bacteria</taxon>
        <taxon>Bacillati</taxon>
        <taxon>Actinomycetota</taxon>
        <taxon>Actinomycetes</taxon>
        <taxon>Kitasatosporales</taxon>
        <taxon>Streptomycetaceae</taxon>
        <taxon>Streptomyces</taxon>
    </lineage>
</organism>
<evidence type="ECO:0000313" key="2">
    <source>
        <dbReference type="EMBL" id="MFC5173375.1"/>
    </source>
</evidence>
<feature type="compositionally biased region" description="Basic and acidic residues" evidence="1">
    <location>
        <begin position="61"/>
        <end position="70"/>
    </location>
</feature>
<evidence type="ECO:0000256" key="1">
    <source>
        <dbReference type="SAM" id="MobiDB-lite"/>
    </source>
</evidence>